<keyword evidence="1" id="KW-0472">Membrane</keyword>
<feature type="transmembrane region" description="Helical" evidence="1">
    <location>
        <begin position="64"/>
        <end position="83"/>
    </location>
</feature>
<evidence type="ECO:0000313" key="3">
    <source>
        <dbReference type="Proteomes" id="UP001499951"/>
    </source>
</evidence>
<accession>A0ABP3P458</accession>
<feature type="transmembrane region" description="Helical" evidence="1">
    <location>
        <begin position="95"/>
        <end position="119"/>
    </location>
</feature>
<proteinExistence type="predicted"/>
<dbReference type="EMBL" id="BAAADD010000001">
    <property type="protein sequence ID" value="GAA0559047.1"/>
    <property type="molecule type" value="Genomic_DNA"/>
</dbReference>
<feature type="transmembrane region" description="Helical" evidence="1">
    <location>
        <begin position="24"/>
        <end position="44"/>
    </location>
</feature>
<protein>
    <submittedName>
        <fullName evidence="2">Uncharacterized protein</fullName>
    </submittedName>
</protein>
<sequence>MGDQTSLQEDISFLRQMAESGRKGPIMGGIFLAGAGVVFGAASFMDGAMQNGLVPFRIGAGPLWIGASLIFTAFWLAMYFRLMRGNKPVASAQNATFGVVWSACGAGVMVCFLTTILIARDLHSPVVQAAYVPVIYAFYGTAWFASGALARRSWMFFAGLASYLFAFIIALLIDTPYLTLVMGAGLLMLLTVPGIKLAMDEHKS</sequence>
<evidence type="ECO:0000313" key="2">
    <source>
        <dbReference type="EMBL" id="GAA0559047.1"/>
    </source>
</evidence>
<name>A0ABP3P458_9PROT</name>
<keyword evidence="1" id="KW-0812">Transmembrane</keyword>
<feature type="transmembrane region" description="Helical" evidence="1">
    <location>
        <begin position="154"/>
        <end position="173"/>
    </location>
</feature>
<dbReference type="Proteomes" id="UP001499951">
    <property type="component" value="Unassembled WGS sequence"/>
</dbReference>
<gene>
    <name evidence="2" type="ORF">GCM10008942_04400</name>
</gene>
<keyword evidence="3" id="KW-1185">Reference proteome</keyword>
<keyword evidence="1" id="KW-1133">Transmembrane helix</keyword>
<comment type="caution">
    <text evidence="2">The sequence shown here is derived from an EMBL/GenBank/DDBJ whole genome shotgun (WGS) entry which is preliminary data.</text>
</comment>
<reference evidence="3" key="1">
    <citation type="journal article" date="2019" name="Int. J. Syst. Evol. Microbiol.">
        <title>The Global Catalogue of Microorganisms (GCM) 10K type strain sequencing project: providing services to taxonomists for standard genome sequencing and annotation.</title>
        <authorList>
            <consortium name="The Broad Institute Genomics Platform"/>
            <consortium name="The Broad Institute Genome Sequencing Center for Infectious Disease"/>
            <person name="Wu L."/>
            <person name="Ma J."/>
        </authorList>
    </citation>
    <scope>NUCLEOTIDE SEQUENCE [LARGE SCALE GENOMIC DNA]</scope>
    <source>
        <strain evidence="3">JCM 15089</strain>
    </source>
</reference>
<feature type="transmembrane region" description="Helical" evidence="1">
    <location>
        <begin position="125"/>
        <end position="145"/>
    </location>
</feature>
<organism evidence="2 3">
    <name type="scientific">Rhizomicrobium electricum</name>
    <dbReference type="NCBI Taxonomy" id="480070"/>
    <lineage>
        <taxon>Bacteria</taxon>
        <taxon>Pseudomonadati</taxon>
        <taxon>Pseudomonadota</taxon>
        <taxon>Alphaproteobacteria</taxon>
        <taxon>Micropepsales</taxon>
        <taxon>Micropepsaceae</taxon>
        <taxon>Rhizomicrobium</taxon>
    </lineage>
</organism>
<dbReference type="RefSeq" id="WP_166931099.1">
    <property type="nucleotide sequence ID" value="NZ_BAAADD010000001.1"/>
</dbReference>
<feature type="transmembrane region" description="Helical" evidence="1">
    <location>
        <begin position="179"/>
        <end position="199"/>
    </location>
</feature>
<evidence type="ECO:0000256" key="1">
    <source>
        <dbReference type="SAM" id="Phobius"/>
    </source>
</evidence>